<reference evidence="3" key="1">
    <citation type="journal article" date="2013" name="Science">
        <title>The Amborella genome and the evolution of flowering plants.</title>
        <authorList>
            <consortium name="Amborella Genome Project"/>
        </authorList>
    </citation>
    <scope>NUCLEOTIDE SEQUENCE [LARGE SCALE GENOMIC DNA]</scope>
</reference>
<dbReference type="HOGENOM" id="CLU_872515_0_0_1"/>
<keyword evidence="3" id="KW-1185">Reference proteome</keyword>
<sequence length="319" mass="34659">MEVVTPRAIFFIGYVSVGYHVNVNGVSSVVNGVLFTRDSVISMEVASHLLNGVYDGSKFVLRSTSGSKVVDEGVRRNDKEEFPPLLSTSNSSGKNVVATSSCWGSGNRRTSNKKSMDTIRVDVTGVESDANNEQGEATMDDAAARTTSLGKDEDVTVMATHNIFENQQKPNGKQLELSIDDGYHNLKDGYVTITRKMTSTIVLGTIDLENKEVASGESVNLGDGICPTRDNTCKDTQLDANVFQEGTSRGDFDVYVVGALPVAGMEGNKLYDEVLLATKNQHDEADVAAQFQVNSGALNEEEREEACNRNLELMVVWRP</sequence>
<dbReference type="Gramene" id="ERN11863">
    <property type="protein sequence ID" value="ERN11863"/>
    <property type="gene ID" value="AMTR_s00020p00141120"/>
</dbReference>
<feature type="compositionally biased region" description="Polar residues" evidence="1">
    <location>
        <begin position="86"/>
        <end position="109"/>
    </location>
</feature>
<dbReference type="AlphaFoldDB" id="W1PUX1"/>
<proteinExistence type="predicted"/>
<evidence type="ECO:0000313" key="2">
    <source>
        <dbReference type="EMBL" id="ERN11863.1"/>
    </source>
</evidence>
<feature type="region of interest" description="Disordered" evidence="1">
    <location>
        <begin position="80"/>
        <end position="113"/>
    </location>
</feature>
<dbReference type="Proteomes" id="UP000017836">
    <property type="component" value="Unassembled WGS sequence"/>
</dbReference>
<evidence type="ECO:0000313" key="3">
    <source>
        <dbReference type="Proteomes" id="UP000017836"/>
    </source>
</evidence>
<accession>W1PUX1</accession>
<protein>
    <submittedName>
        <fullName evidence="2">Uncharacterized protein</fullName>
    </submittedName>
</protein>
<organism evidence="2 3">
    <name type="scientific">Amborella trichopoda</name>
    <dbReference type="NCBI Taxonomy" id="13333"/>
    <lineage>
        <taxon>Eukaryota</taxon>
        <taxon>Viridiplantae</taxon>
        <taxon>Streptophyta</taxon>
        <taxon>Embryophyta</taxon>
        <taxon>Tracheophyta</taxon>
        <taxon>Spermatophyta</taxon>
        <taxon>Magnoliopsida</taxon>
        <taxon>Amborellales</taxon>
        <taxon>Amborellaceae</taxon>
        <taxon>Amborella</taxon>
    </lineage>
</organism>
<evidence type="ECO:0000256" key="1">
    <source>
        <dbReference type="SAM" id="MobiDB-lite"/>
    </source>
</evidence>
<dbReference type="EMBL" id="KI392664">
    <property type="protein sequence ID" value="ERN11863.1"/>
    <property type="molecule type" value="Genomic_DNA"/>
</dbReference>
<name>W1PUX1_AMBTC</name>
<gene>
    <name evidence="2" type="ORF">AMTR_s00020p00141120</name>
</gene>